<dbReference type="PANTHER" id="PTHR22601">
    <property type="entry name" value="ISP4 LIKE PROTEIN"/>
    <property type="match status" value="1"/>
</dbReference>
<evidence type="ECO:0000256" key="13">
    <source>
        <dbReference type="ARBA" id="ARBA00022989"/>
    </source>
</evidence>
<dbReference type="Pfam" id="PF00069">
    <property type="entry name" value="Pkinase"/>
    <property type="match status" value="1"/>
</dbReference>
<feature type="transmembrane region" description="Helical" evidence="17">
    <location>
        <begin position="779"/>
        <end position="803"/>
    </location>
</feature>
<comment type="subcellular location">
    <subcellularLocation>
        <location evidence="1">Membrane</location>
        <topology evidence="1">Multi-pass membrane protein</topology>
    </subcellularLocation>
</comment>
<keyword evidence="11" id="KW-0571">Peptide transport</keyword>
<evidence type="ECO:0000256" key="4">
    <source>
        <dbReference type="ARBA" id="ARBA00022448"/>
    </source>
</evidence>
<feature type="domain" description="Protein kinase" evidence="18">
    <location>
        <begin position="1"/>
        <end position="248"/>
    </location>
</feature>
<dbReference type="PROSITE" id="PS00108">
    <property type="entry name" value="PROTEIN_KINASE_ST"/>
    <property type="match status" value="1"/>
</dbReference>
<keyword evidence="20" id="KW-1185">Reference proteome</keyword>
<proteinExistence type="inferred from homology"/>
<evidence type="ECO:0000256" key="6">
    <source>
        <dbReference type="ARBA" id="ARBA00022679"/>
    </source>
</evidence>
<evidence type="ECO:0000256" key="11">
    <source>
        <dbReference type="ARBA" id="ARBA00022856"/>
    </source>
</evidence>
<evidence type="ECO:0000256" key="12">
    <source>
        <dbReference type="ARBA" id="ARBA00022927"/>
    </source>
</evidence>
<evidence type="ECO:0000256" key="10">
    <source>
        <dbReference type="ARBA" id="ARBA00022840"/>
    </source>
</evidence>
<feature type="transmembrane region" description="Helical" evidence="17">
    <location>
        <begin position="716"/>
        <end position="739"/>
    </location>
</feature>
<evidence type="ECO:0000256" key="1">
    <source>
        <dbReference type="ARBA" id="ARBA00004141"/>
    </source>
</evidence>
<dbReference type="PROSITE" id="PS50011">
    <property type="entry name" value="PROTEIN_KINASE_DOM"/>
    <property type="match status" value="1"/>
</dbReference>
<sequence length="1134" mass="127576">MNSASSWFEKVKLDEPEIVEVSPDERYTRSPEHLERTYSEVHLLKMLKNENIIKLYTSWVDDVNKSINMITELFSSGSLRHYRTKHKTVDTKAIKHWARQILQGLHYLHSHNPPVIHRDLKCDNIFINGNHGEVKLGDLGLATIMEQPTVRCVIGTPEFMAPELYDEEYNELVDIYSFGMCILELITREYPYNECRNQAQIYKKVTSGIKPASLAKIADPHVKQFVEKCLAPVSVRLSAAELLEDPFLSSESLKNPVCDHLQPTNFVPEAQSLPKSIFMDESKTASPHFSNLDIVRRNGRNEFRLQGDKHDDRSIAFSLRIAELTGRIRHVHFVFCIDADTVMSIASEMAEELELPNDDVATIADLITDFIFKLSTSQKYSFGSSSAVNNSYDDSTLIIVDHIIGEGITSLNQGIASTSDVEYNSVLRSLGNESDNINVPKIHTLSNSKGSLGDAGMSDCTTKTSGISFDSLLNVISNDFSSNSLIDGANDKNQLQDLKSELDVIDMQYQQSCRELSRMREEAIENARKKWTVNNDDEDENSPIEQVALTVPTTDDPSLPVLTFRMWFLGTLSCVLLSFLNQFFWYRTEPLTITAISAQIAVVPLGQLMAAKITKRVFLQGSKWEFTLNPGPFNVKEHVLITIFANSGAGTVYAIHVVTAVKVFYKKDITFFVSLIVIITTQVLGFGWAGIFRKYLVEPAAMWWPSNLVQVSLFSFAYYIFPGYLFSMLTSLSWICWIFPKSVFAQQLGSGLKGLGIGAIGLDWSSISSYLGSPLASPWFATANVAAGFIFVMYILTPICYWLDIFKAKTFPIFSDGMFTSNGQVYNISSIIDSNFHLDIDAYERQGHLYLSTFFAVTYGVGFAALSATVMHVLLFHGREIWEQSKSSFKDQKMDIHTRLMNNMTQAITFLQDFKLGHYMKIPPRIMFMAQVVGTLIAGFVYLGTAWWLMETIPDICNKTLSNTVWTCPSDHVFYDASVIWGLIAPRRIFGDLGTYGMVNWFFLFGAIAPVLVWLAARAFPKQEWIKLINMPVLIGATGMMPPATAVNYTTWIIVGFLSGFVVYRYKPDWWQRHNYVLSGALDAGLAFMAVLIYLCLGLENITINWWGNDLDGCPYAACPTARGIVIEGCPVVY</sequence>
<evidence type="ECO:0000256" key="2">
    <source>
        <dbReference type="ARBA" id="ARBA00005484"/>
    </source>
</evidence>
<evidence type="ECO:0000256" key="14">
    <source>
        <dbReference type="ARBA" id="ARBA00023136"/>
    </source>
</evidence>
<evidence type="ECO:0000256" key="8">
    <source>
        <dbReference type="ARBA" id="ARBA00022741"/>
    </source>
</evidence>
<evidence type="ECO:0000256" key="5">
    <source>
        <dbReference type="ARBA" id="ARBA00022527"/>
    </source>
</evidence>
<accession>A0AAN8TEH7</accession>
<dbReference type="InterPro" id="IPR004648">
    <property type="entry name" value="Oligpept_transpt"/>
</dbReference>
<dbReference type="GO" id="GO:0035673">
    <property type="term" value="F:oligopeptide transmembrane transporter activity"/>
    <property type="evidence" value="ECO:0007669"/>
    <property type="project" value="InterPro"/>
</dbReference>
<dbReference type="EMBL" id="JBANQN010000008">
    <property type="protein sequence ID" value="KAK6783487.1"/>
    <property type="molecule type" value="Genomic_DNA"/>
</dbReference>
<dbReference type="Proteomes" id="UP001371456">
    <property type="component" value="Unassembled WGS sequence"/>
</dbReference>
<keyword evidence="14 17" id="KW-0472">Membrane</keyword>
<feature type="transmembrane region" description="Helical" evidence="17">
    <location>
        <begin position="998"/>
        <end position="1017"/>
    </location>
</feature>
<comment type="catalytic activity">
    <reaction evidence="16">
        <text>L-seryl-[protein] + ATP = O-phospho-L-seryl-[protein] + ADP + H(+)</text>
        <dbReference type="Rhea" id="RHEA:17989"/>
        <dbReference type="Rhea" id="RHEA-COMP:9863"/>
        <dbReference type="Rhea" id="RHEA-COMP:11604"/>
        <dbReference type="ChEBI" id="CHEBI:15378"/>
        <dbReference type="ChEBI" id="CHEBI:29999"/>
        <dbReference type="ChEBI" id="CHEBI:30616"/>
        <dbReference type="ChEBI" id="CHEBI:83421"/>
        <dbReference type="ChEBI" id="CHEBI:456216"/>
        <dbReference type="EC" id="2.7.11.1"/>
    </reaction>
</comment>
<dbReference type="GO" id="GO:0016020">
    <property type="term" value="C:membrane"/>
    <property type="evidence" value="ECO:0007669"/>
    <property type="project" value="UniProtKB-SubCell"/>
</dbReference>
<dbReference type="EC" id="2.7.11.1" evidence="3"/>
<dbReference type="AlphaFoldDB" id="A0AAN8TEH7"/>
<dbReference type="InterPro" id="IPR004813">
    <property type="entry name" value="OPT"/>
</dbReference>
<dbReference type="GO" id="GO:0004674">
    <property type="term" value="F:protein serine/threonine kinase activity"/>
    <property type="evidence" value="ECO:0007669"/>
    <property type="project" value="UniProtKB-KW"/>
</dbReference>
<dbReference type="InterPro" id="IPR008271">
    <property type="entry name" value="Ser/Thr_kinase_AS"/>
</dbReference>
<evidence type="ECO:0000256" key="3">
    <source>
        <dbReference type="ARBA" id="ARBA00012513"/>
    </source>
</evidence>
<comment type="similarity">
    <text evidence="2">Belongs to the oligopeptide OPT transporter (TC 2.A.67.1) family.</text>
</comment>
<comment type="caution">
    <text evidence="19">The sequence shown here is derived from an EMBL/GenBank/DDBJ whole genome shotgun (WGS) entry which is preliminary data.</text>
</comment>
<feature type="transmembrane region" description="Helical" evidence="17">
    <location>
        <begin position="1076"/>
        <end position="1097"/>
    </location>
</feature>
<organism evidence="19 20">
    <name type="scientific">Solanum bulbocastanum</name>
    <name type="common">Wild potato</name>
    <dbReference type="NCBI Taxonomy" id="147425"/>
    <lineage>
        <taxon>Eukaryota</taxon>
        <taxon>Viridiplantae</taxon>
        <taxon>Streptophyta</taxon>
        <taxon>Embryophyta</taxon>
        <taxon>Tracheophyta</taxon>
        <taxon>Spermatophyta</taxon>
        <taxon>Magnoliopsida</taxon>
        <taxon>eudicotyledons</taxon>
        <taxon>Gunneridae</taxon>
        <taxon>Pentapetalae</taxon>
        <taxon>asterids</taxon>
        <taxon>lamiids</taxon>
        <taxon>Solanales</taxon>
        <taxon>Solanaceae</taxon>
        <taxon>Solanoideae</taxon>
        <taxon>Solaneae</taxon>
        <taxon>Solanum</taxon>
    </lineage>
</organism>
<dbReference type="SUPFAM" id="SSF56112">
    <property type="entry name" value="Protein kinase-like (PK-like)"/>
    <property type="match status" value="1"/>
</dbReference>
<dbReference type="GO" id="GO:0005524">
    <property type="term" value="F:ATP binding"/>
    <property type="evidence" value="ECO:0007669"/>
    <property type="project" value="UniProtKB-KW"/>
</dbReference>
<dbReference type="Pfam" id="PF03169">
    <property type="entry name" value="OPT"/>
    <property type="match status" value="2"/>
</dbReference>
<dbReference type="NCBIfam" id="TIGR00728">
    <property type="entry name" value="OPT_sfam"/>
    <property type="match status" value="2"/>
</dbReference>
<keyword evidence="9" id="KW-0418">Kinase</keyword>
<keyword evidence="8" id="KW-0547">Nucleotide-binding</keyword>
<dbReference type="GO" id="GO:0015031">
    <property type="term" value="P:protein transport"/>
    <property type="evidence" value="ECO:0007669"/>
    <property type="project" value="UniProtKB-KW"/>
</dbReference>
<evidence type="ECO:0000256" key="15">
    <source>
        <dbReference type="ARBA" id="ARBA00047899"/>
    </source>
</evidence>
<evidence type="ECO:0000259" key="18">
    <source>
        <dbReference type="PROSITE" id="PS50011"/>
    </source>
</evidence>
<dbReference type="InterPro" id="IPR011009">
    <property type="entry name" value="Kinase-like_dom_sf"/>
</dbReference>
<feature type="transmembrane region" description="Helical" evidence="17">
    <location>
        <begin position="1046"/>
        <end position="1064"/>
    </location>
</feature>
<keyword evidence="13 17" id="KW-1133">Transmembrane helix</keyword>
<feature type="transmembrane region" description="Helical" evidence="17">
    <location>
        <begin position="671"/>
        <end position="696"/>
    </location>
</feature>
<name>A0AAN8TEH7_SOLBU</name>
<dbReference type="Gene3D" id="3.30.200.20">
    <property type="entry name" value="Phosphorylase Kinase, domain 1"/>
    <property type="match status" value="1"/>
</dbReference>
<keyword evidence="5" id="KW-0723">Serine/threonine-protein kinase</keyword>
<evidence type="ECO:0000256" key="16">
    <source>
        <dbReference type="ARBA" id="ARBA00048679"/>
    </source>
</evidence>
<keyword evidence="10" id="KW-0067">ATP-binding</keyword>
<reference evidence="19 20" key="1">
    <citation type="submission" date="2024-02" db="EMBL/GenBank/DDBJ databases">
        <title>de novo genome assembly of Solanum bulbocastanum strain 11H21.</title>
        <authorList>
            <person name="Hosaka A.J."/>
        </authorList>
    </citation>
    <scope>NUCLEOTIDE SEQUENCE [LARGE SCALE GENOMIC DNA]</scope>
    <source>
        <tissue evidence="19">Young leaves</tissue>
    </source>
</reference>
<evidence type="ECO:0000256" key="7">
    <source>
        <dbReference type="ARBA" id="ARBA00022692"/>
    </source>
</evidence>
<keyword evidence="4" id="KW-0813">Transport</keyword>
<protein>
    <recommendedName>
        <fullName evidence="3">non-specific serine/threonine protein kinase</fullName>
        <ecNumber evidence="3">2.7.11.1</ecNumber>
    </recommendedName>
</protein>
<keyword evidence="12" id="KW-0653">Protein transport</keyword>
<gene>
    <name evidence="19" type="ORF">RDI58_021284</name>
</gene>
<dbReference type="SMART" id="SM00220">
    <property type="entry name" value="S_TKc"/>
    <property type="match status" value="1"/>
</dbReference>
<evidence type="ECO:0000313" key="19">
    <source>
        <dbReference type="EMBL" id="KAK6783487.1"/>
    </source>
</evidence>
<keyword evidence="6" id="KW-0808">Transferase</keyword>
<feature type="transmembrane region" description="Helical" evidence="17">
    <location>
        <begin position="926"/>
        <end position="950"/>
    </location>
</feature>
<evidence type="ECO:0000256" key="9">
    <source>
        <dbReference type="ARBA" id="ARBA00022777"/>
    </source>
</evidence>
<feature type="transmembrane region" description="Helical" evidence="17">
    <location>
        <begin position="566"/>
        <end position="584"/>
    </location>
</feature>
<feature type="transmembrane region" description="Helical" evidence="17">
    <location>
        <begin position="849"/>
        <end position="876"/>
    </location>
</feature>
<dbReference type="Gene3D" id="1.10.510.10">
    <property type="entry name" value="Transferase(Phosphotransferase) domain 1"/>
    <property type="match status" value="1"/>
</dbReference>
<evidence type="ECO:0000313" key="20">
    <source>
        <dbReference type="Proteomes" id="UP001371456"/>
    </source>
</evidence>
<dbReference type="InterPro" id="IPR000719">
    <property type="entry name" value="Prot_kinase_dom"/>
</dbReference>
<keyword evidence="7 17" id="KW-0812">Transmembrane</keyword>
<dbReference type="FunFam" id="1.10.510.10:FF:000046">
    <property type="entry name" value="probable serine/threonine-protein kinase WNK9"/>
    <property type="match status" value="1"/>
</dbReference>
<comment type="catalytic activity">
    <reaction evidence="15">
        <text>L-threonyl-[protein] + ATP = O-phospho-L-threonyl-[protein] + ADP + H(+)</text>
        <dbReference type="Rhea" id="RHEA:46608"/>
        <dbReference type="Rhea" id="RHEA-COMP:11060"/>
        <dbReference type="Rhea" id="RHEA-COMP:11605"/>
        <dbReference type="ChEBI" id="CHEBI:15378"/>
        <dbReference type="ChEBI" id="CHEBI:30013"/>
        <dbReference type="ChEBI" id="CHEBI:30616"/>
        <dbReference type="ChEBI" id="CHEBI:61977"/>
        <dbReference type="ChEBI" id="CHEBI:456216"/>
        <dbReference type="EC" id="2.7.11.1"/>
    </reaction>
</comment>
<feature type="transmembrane region" description="Helical" evidence="17">
    <location>
        <begin position="639"/>
        <end position="659"/>
    </location>
</feature>
<evidence type="ECO:0000256" key="17">
    <source>
        <dbReference type="SAM" id="Phobius"/>
    </source>
</evidence>